<proteinExistence type="predicted"/>
<comment type="caution">
    <text evidence="2">The sequence shown here is derived from an EMBL/GenBank/DDBJ whole genome shotgun (WGS) entry which is preliminary data.</text>
</comment>
<accession>A0A8B6DIG6</accession>
<reference evidence="2" key="1">
    <citation type="submission" date="2018-11" db="EMBL/GenBank/DDBJ databases">
        <authorList>
            <person name="Alioto T."/>
            <person name="Alioto T."/>
        </authorList>
    </citation>
    <scope>NUCLEOTIDE SEQUENCE</scope>
</reference>
<dbReference type="Proteomes" id="UP000596742">
    <property type="component" value="Unassembled WGS sequence"/>
</dbReference>
<protein>
    <recommendedName>
        <fullName evidence="4">HMG domain-containing protein</fullName>
    </recommendedName>
</protein>
<dbReference type="EMBL" id="UYJE01003473">
    <property type="protein sequence ID" value="VDI19657.1"/>
    <property type="molecule type" value="Genomic_DNA"/>
</dbReference>
<name>A0A8B6DIG6_MYTGA</name>
<sequence>MKPFKSTASRTSRQGFNVSHQRLSTVENSKEVNKQLTIKSRHTETRKGLASGHYSHAEEENQHILSGDRNTKEIGRIPRIAVYLKHLEATKVYFPLSDRSHFAIADCNVEGKLIKTFAILEKLQFNNSDGTPFHLFACMCTDGTLQRERLRLLNREVKNLQSFQHDEESQYCIHAAAANAIGLGDTLIDLDNIVEDITVDQLSLNPLIVGIHDGESYGILSREDRSSVQRIRCRTCRSNVHACSHVRTYKLWCTENEIEFNVEEVNRKDSTKSFSCISENKIPYPLPEKLRNTLDRYESGSTTFPIDLIPPILEGGQKCKHGNTWDLRDPKEQGWLLSDDVRIYKSLSSLSNVSEGGLIRKLYFRPTIGSCGCFKSYDGQEDLLLNLDNKHFFYYGFLYSYLHLMMEGKNPLAAFFRATQSNYSTLSTTSVCSYNIFRLAWNSFARLIDINWNCSFQCPECGPTPSTVICDGTFLGMRKDLIPSLLYNSEETHTKPISGTMLKDRIYVVDSKTRKLLRVFSGIQVTKGIKGKRKITYTGALSKQQYKELMKKLVKEVPILASLIETLVEETNVYIAPDPYKQFFFELSLTSPVVGMFQIGGDQKALHILKQICNNEIDIFDSSMKNELSYLQKRAPLLCNFIFDLKQRNGNLPIKALAVLDDIMKTIVNTFMCCDTNKEYSDVVSNQLSFFPTLPTVHGKGKYKADGQQDKDNCRKEGYRHPTLTPGIFTVYCPHGICYGFEAMTECESPKVPFAIFKTRFPKPPDVIIYDNACNLHKYCLSREPDYFKNTRFLVDKFHWKCHIACSEGYNMERYTACVDTQTINSQINEQANAGLKRLQSQLTYMNADNFMFHISLFLSLKNREKIDKLTVNLAKNFIDNLNLD</sequence>
<evidence type="ECO:0000256" key="1">
    <source>
        <dbReference type="SAM" id="MobiDB-lite"/>
    </source>
</evidence>
<dbReference type="PANTHER" id="PTHR34305:SF1">
    <property type="entry name" value="SWIM-TYPE DOMAIN-CONTAINING PROTEIN"/>
    <property type="match status" value="1"/>
</dbReference>
<dbReference type="OrthoDB" id="6073341at2759"/>
<evidence type="ECO:0000313" key="3">
    <source>
        <dbReference type="Proteomes" id="UP000596742"/>
    </source>
</evidence>
<gene>
    <name evidence="2" type="ORF">MGAL_10B079685</name>
</gene>
<dbReference type="AlphaFoldDB" id="A0A8B6DIG6"/>
<feature type="compositionally biased region" description="Polar residues" evidence="1">
    <location>
        <begin position="1"/>
        <end position="27"/>
    </location>
</feature>
<evidence type="ECO:0000313" key="2">
    <source>
        <dbReference type="EMBL" id="VDI19657.1"/>
    </source>
</evidence>
<feature type="region of interest" description="Disordered" evidence="1">
    <location>
        <begin position="1"/>
        <end position="46"/>
    </location>
</feature>
<evidence type="ECO:0008006" key="4">
    <source>
        <dbReference type="Google" id="ProtNLM"/>
    </source>
</evidence>
<organism evidence="2 3">
    <name type="scientific">Mytilus galloprovincialis</name>
    <name type="common">Mediterranean mussel</name>
    <dbReference type="NCBI Taxonomy" id="29158"/>
    <lineage>
        <taxon>Eukaryota</taxon>
        <taxon>Metazoa</taxon>
        <taxon>Spiralia</taxon>
        <taxon>Lophotrochozoa</taxon>
        <taxon>Mollusca</taxon>
        <taxon>Bivalvia</taxon>
        <taxon>Autobranchia</taxon>
        <taxon>Pteriomorphia</taxon>
        <taxon>Mytilida</taxon>
        <taxon>Mytiloidea</taxon>
        <taxon>Mytilidae</taxon>
        <taxon>Mytilinae</taxon>
        <taxon>Mytilus</taxon>
    </lineage>
</organism>
<dbReference type="PANTHER" id="PTHR34305">
    <property type="entry name" value="EXPRESSED PROTEIN"/>
    <property type="match status" value="1"/>
</dbReference>
<keyword evidence="3" id="KW-1185">Reference proteome</keyword>
<dbReference type="InterPro" id="IPR040521">
    <property type="entry name" value="KDZ"/>
</dbReference>
<dbReference type="Pfam" id="PF18758">
    <property type="entry name" value="KDZ"/>
    <property type="match status" value="1"/>
</dbReference>